<dbReference type="InterPro" id="IPR003903">
    <property type="entry name" value="UIM_dom"/>
</dbReference>
<dbReference type="GO" id="GO:0005886">
    <property type="term" value="C:plasma membrane"/>
    <property type="evidence" value="ECO:0007669"/>
    <property type="project" value="TreeGrafter"/>
</dbReference>
<gene>
    <name evidence="9" type="ORF">BCR37DRAFT_379285</name>
</gene>
<dbReference type="PANTHER" id="PTHR12276:SF110">
    <property type="entry name" value="EPSIN-1-RELATED"/>
    <property type="match status" value="1"/>
</dbReference>
<dbReference type="Pfam" id="PF01417">
    <property type="entry name" value="ENTH"/>
    <property type="match status" value="1"/>
</dbReference>
<dbReference type="GO" id="GO:0007015">
    <property type="term" value="P:actin filament organization"/>
    <property type="evidence" value="ECO:0007669"/>
    <property type="project" value="TreeGrafter"/>
</dbReference>
<dbReference type="GO" id="GO:0005543">
    <property type="term" value="F:phospholipid binding"/>
    <property type="evidence" value="ECO:0007669"/>
    <property type="project" value="TreeGrafter"/>
</dbReference>
<dbReference type="FunFam" id="1.25.40.90:FF:000006">
    <property type="entry name" value="Clathrin interactor 1"/>
    <property type="match status" value="1"/>
</dbReference>
<keyword evidence="5" id="KW-0597">Phosphoprotein</keyword>
<protein>
    <recommendedName>
        <fullName evidence="8">ENTH domain-containing protein</fullName>
    </recommendedName>
</protein>
<comment type="caution">
    <text evidence="9">The sequence shown here is derived from an EMBL/GenBank/DDBJ whole genome shotgun (WGS) entry which is preliminary data.</text>
</comment>
<feature type="region of interest" description="Disordered" evidence="7">
    <location>
        <begin position="303"/>
        <end position="392"/>
    </location>
</feature>
<evidence type="ECO:0000256" key="1">
    <source>
        <dbReference type="ARBA" id="ARBA00004170"/>
    </source>
</evidence>
<dbReference type="SMART" id="SM00726">
    <property type="entry name" value="UIM"/>
    <property type="match status" value="2"/>
</dbReference>
<dbReference type="PROSITE" id="PS50942">
    <property type="entry name" value="ENTH"/>
    <property type="match status" value="1"/>
</dbReference>
<evidence type="ECO:0000256" key="5">
    <source>
        <dbReference type="ARBA" id="ARBA00022553"/>
    </source>
</evidence>
<evidence type="ECO:0000259" key="8">
    <source>
        <dbReference type="PROSITE" id="PS50942"/>
    </source>
</evidence>
<dbReference type="InterPro" id="IPR013809">
    <property type="entry name" value="ENTH"/>
</dbReference>
<evidence type="ECO:0000256" key="4">
    <source>
        <dbReference type="ARBA" id="ARBA00022490"/>
    </source>
</evidence>
<evidence type="ECO:0000313" key="10">
    <source>
        <dbReference type="Proteomes" id="UP000193685"/>
    </source>
</evidence>
<dbReference type="InterPro" id="IPR008942">
    <property type="entry name" value="ENTH_VHS"/>
</dbReference>
<feature type="compositionally biased region" description="Polar residues" evidence="7">
    <location>
        <begin position="372"/>
        <end position="386"/>
    </location>
</feature>
<keyword evidence="10" id="KW-1185">Reference proteome</keyword>
<feature type="compositionally biased region" description="Polar residues" evidence="7">
    <location>
        <begin position="326"/>
        <end position="336"/>
    </location>
</feature>
<feature type="compositionally biased region" description="Low complexity" evidence="7">
    <location>
        <begin position="303"/>
        <end position="312"/>
    </location>
</feature>
<comment type="similarity">
    <text evidence="3">Belongs to the epsin family.</text>
</comment>
<dbReference type="Gene3D" id="1.25.40.90">
    <property type="match status" value="1"/>
</dbReference>
<dbReference type="EMBL" id="MCFI01000008">
    <property type="protein sequence ID" value="ORY83262.1"/>
    <property type="molecule type" value="Genomic_DNA"/>
</dbReference>
<dbReference type="SMART" id="SM00273">
    <property type="entry name" value="ENTH"/>
    <property type="match status" value="1"/>
</dbReference>
<dbReference type="GO" id="GO:0180020">
    <property type="term" value="F:membrane bending activity"/>
    <property type="evidence" value="ECO:0007669"/>
    <property type="project" value="UniProtKB-ARBA"/>
</dbReference>
<dbReference type="PROSITE" id="PS50330">
    <property type="entry name" value="UIM"/>
    <property type="match status" value="2"/>
</dbReference>
<keyword evidence="4" id="KW-0963">Cytoplasm</keyword>
<sequence length="573" mass="63999">MSKGLVRSGKNLIKGYSNVQVKVRAATSNDAWGPAGAEMRELAEMTHDHSAFMEIMDMLDKRMNDRGKNWRHVYKALTVFDYLLHMGAEDCVLWGKDNIYLIKTLREFIYMDETGKDQGTNVRQKAKDLTALLNDDERLRSERKHRTYMVDRLNGNESGTDRPLRPQKTGGSAPSRSRRPSQDEMDPDMRLAIEESKRQAELDARRRRGGATSGEDDEDLARALKLSEEEEEARRRRLAQNNEADLFDESNDQSFDAYNSQPQQQQVDFFGNPIMDNSMQMQNTGYLQNAYAQYQQPQYTGYYPQQQQQQPNEFDDYGGGAHDFLTAQNTGMNAASQAPRMERQQTGRNNPYAAQQAPQQPEPAARLEPVKTGTNNPFASFGNFNTAAPQRPFQPAAAPTLAEMNARKQQQQQPAFANYTATMNTARPAKDDGKHADLAALIGAGTGTDTFGNTGDMRVARHHTASQAFMNSAGQSQLGSVASQMTGNATAGNPFLNQQRTGNAMYGQQQQQQQQQQQGGMQQGYIGTQQTGGFAYPGQQQQRQQQGYGYGQQQPQQQQQANSNTYGGSLIDL</sequence>
<dbReference type="OrthoDB" id="4033880at2759"/>
<dbReference type="RefSeq" id="XP_040725843.1">
    <property type="nucleotide sequence ID" value="XM_040869225.1"/>
</dbReference>
<evidence type="ECO:0000256" key="7">
    <source>
        <dbReference type="SAM" id="MobiDB-lite"/>
    </source>
</evidence>
<comment type="subcellular location">
    <subcellularLocation>
        <location evidence="2">Cytoplasm</location>
    </subcellularLocation>
    <subcellularLocation>
        <location evidence="1">Membrane</location>
        <topology evidence="1">Peripheral membrane protein</topology>
    </subcellularLocation>
</comment>
<feature type="region of interest" description="Disordered" evidence="7">
    <location>
        <begin position="143"/>
        <end position="257"/>
    </location>
</feature>
<dbReference type="SUPFAM" id="SSF48464">
    <property type="entry name" value="ENTH/VHS domain"/>
    <property type="match status" value="1"/>
</dbReference>
<dbReference type="Proteomes" id="UP000193685">
    <property type="component" value="Unassembled WGS sequence"/>
</dbReference>
<dbReference type="STRING" id="56484.A0A1Y2FH51"/>
<name>A0A1Y2FH51_PROLT</name>
<accession>A0A1Y2FH51</accession>
<feature type="region of interest" description="Disordered" evidence="7">
    <location>
        <begin position="479"/>
        <end position="573"/>
    </location>
</feature>
<keyword evidence="6" id="KW-0446">Lipid-binding</keyword>
<dbReference type="OMA" id="STEFYDI"/>
<evidence type="ECO:0000256" key="3">
    <source>
        <dbReference type="ARBA" id="ARBA00010130"/>
    </source>
</evidence>
<feature type="domain" description="ENTH" evidence="8">
    <location>
        <begin position="11"/>
        <end position="143"/>
    </location>
</feature>
<dbReference type="GO" id="GO:0030125">
    <property type="term" value="C:clathrin vesicle coat"/>
    <property type="evidence" value="ECO:0007669"/>
    <property type="project" value="TreeGrafter"/>
</dbReference>
<proteinExistence type="inferred from homology"/>
<dbReference type="GO" id="GO:0005768">
    <property type="term" value="C:endosome"/>
    <property type="evidence" value="ECO:0007669"/>
    <property type="project" value="TreeGrafter"/>
</dbReference>
<evidence type="ECO:0000313" key="9">
    <source>
        <dbReference type="EMBL" id="ORY83262.1"/>
    </source>
</evidence>
<reference evidence="9 10" key="1">
    <citation type="submission" date="2016-07" db="EMBL/GenBank/DDBJ databases">
        <title>Pervasive Adenine N6-methylation of Active Genes in Fungi.</title>
        <authorList>
            <consortium name="DOE Joint Genome Institute"/>
            <person name="Mondo S.J."/>
            <person name="Dannebaum R.O."/>
            <person name="Kuo R.C."/>
            <person name="Labutti K."/>
            <person name="Haridas S."/>
            <person name="Kuo A."/>
            <person name="Salamov A."/>
            <person name="Ahrendt S.R."/>
            <person name="Lipzen A."/>
            <person name="Sullivan W."/>
            <person name="Andreopoulos W.B."/>
            <person name="Clum A."/>
            <person name="Lindquist E."/>
            <person name="Daum C."/>
            <person name="Ramamoorthy G.K."/>
            <person name="Gryganskyi A."/>
            <person name="Culley D."/>
            <person name="Magnuson J.K."/>
            <person name="James T.Y."/>
            <person name="O'Malley M.A."/>
            <person name="Stajich J.E."/>
            <person name="Spatafora J.W."/>
            <person name="Visel A."/>
            <person name="Grigoriev I.V."/>
        </authorList>
    </citation>
    <scope>NUCLEOTIDE SEQUENCE [LARGE SCALE GENOMIC DNA]</scope>
    <source>
        <strain evidence="9 10">12-1054</strain>
    </source>
</reference>
<dbReference type="GeneID" id="63785824"/>
<feature type="compositionally biased region" description="Low complexity" evidence="7">
    <location>
        <begin position="351"/>
        <end position="364"/>
    </location>
</feature>
<feature type="compositionally biased region" description="Polar residues" evidence="7">
    <location>
        <begin position="479"/>
        <end position="502"/>
    </location>
</feature>
<organism evidence="9 10">
    <name type="scientific">Protomyces lactucae-debilis</name>
    <dbReference type="NCBI Taxonomy" id="2754530"/>
    <lineage>
        <taxon>Eukaryota</taxon>
        <taxon>Fungi</taxon>
        <taxon>Dikarya</taxon>
        <taxon>Ascomycota</taxon>
        <taxon>Taphrinomycotina</taxon>
        <taxon>Taphrinomycetes</taxon>
        <taxon>Taphrinales</taxon>
        <taxon>Protomycetaceae</taxon>
        <taxon>Protomyces</taxon>
    </lineage>
</organism>
<feature type="compositionally biased region" description="Low complexity" evidence="7">
    <location>
        <begin position="505"/>
        <end position="560"/>
    </location>
</feature>
<feature type="compositionally biased region" description="Basic and acidic residues" evidence="7">
    <location>
        <begin position="187"/>
        <end position="204"/>
    </location>
</feature>
<evidence type="ECO:0000256" key="6">
    <source>
        <dbReference type="ARBA" id="ARBA00023121"/>
    </source>
</evidence>
<dbReference type="AlphaFoldDB" id="A0A1Y2FH51"/>
<dbReference type="PANTHER" id="PTHR12276">
    <property type="entry name" value="EPSIN/ENT-RELATED"/>
    <property type="match status" value="1"/>
</dbReference>
<dbReference type="CDD" id="cd16991">
    <property type="entry name" value="ENTH_Ent1_Ent2"/>
    <property type="match status" value="1"/>
</dbReference>
<dbReference type="GO" id="GO:0006897">
    <property type="term" value="P:endocytosis"/>
    <property type="evidence" value="ECO:0007669"/>
    <property type="project" value="TreeGrafter"/>
</dbReference>
<evidence type="ECO:0000256" key="2">
    <source>
        <dbReference type="ARBA" id="ARBA00004496"/>
    </source>
</evidence>
<dbReference type="GO" id="GO:0030276">
    <property type="term" value="F:clathrin binding"/>
    <property type="evidence" value="ECO:0007669"/>
    <property type="project" value="TreeGrafter"/>
</dbReference>